<sequence length="821" mass="85317">MLTPRLPRVIDRKSKKAKRTMKRRGFRARMPMSEQLESRLVLTASGFPGNDCPPDLDLSGVGDLQIVVGQPFTIDLYANGATAADLDINDNPTGDTIRLVLDPDVGTDTPVGATITSNGVFSWTPSAGQEGTFRIPVIAIDQGTPALADVEFLTVIVSATGDIAPSVDLNGPTAGLGFSNDFTENGGPVAATSSSLTITDPDSTNLESATIVLTNFQDGADEVLAVDTTGTSIVASSYNATTGELTLTGSDTLANYELVLKSLTYDNTSENPTVLDRTIQITVSDGGLSSPIVVSTISIVAENDAPTVDLNGEASGIDFAATFTEDNGPLSIVDAGVLVDDVDNANLESATITLTNVVDTTTESLAVDTTGTSIVANYDSGTGVLTLTGSDTLANYQLVLSTLTYDNTSQNPDETDRIVEVIVNDGTTDSATATITITVEGVNDPPDLDPIQDQTAEFGTLFQITVTATDPEGDVLTFQLDREGIGANIPASATITKTSDTTAVIEWTPSEGDGAGPFTFIVLVIDDDPTTPLADSETFVVTLQTDPPAVDLNGDGTGIDFAAAFTEDAGPTSVVDATATVTDADSTNLASATITITNVLNTDDEFLAVDVTGTSITPSYDPSTGILTLTGSDLVANYQQVIRTLTYDNVSDNPDTTDREIEVIVNDGFSDSAVATITVSVAGENDPPQLTLPSPYDTGTAVEVDIDTEVTFAVTVVDPDDAPEDLIFILDLDGSGIPAEIAQPTITTPPATVPGGTFSWTPSQTGTFTITIIVLDDDGAVDQETFILTVVDTSPASLIEGEPGDSDVNDLALLGVLDDEF</sequence>
<dbReference type="GO" id="GO:0007156">
    <property type="term" value="P:homophilic cell adhesion via plasma membrane adhesion molecules"/>
    <property type="evidence" value="ECO:0007669"/>
    <property type="project" value="InterPro"/>
</dbReference>
<dbReference type="InterPro" id="IPR015919">
    <property type="entry name" value="Cadherin-like_sf"/>
</dbReference>
<dbReference type="SUPFAM" id="SSF49313">
    <property type="entry name" value="Cadherin-like"/>
    <property type="match status" value="1"/>
</dbReference>
<feature type="domain" description="Cadherin" evidence="1">
    <location>
        <begin position="557"/>
        <end position="690"/>
    </location>
</feature>
<keyword evidence="3" id="KW-1185">Reference proteome</keyword>
<name>A0A518C959_9BACT</name>
<dbReference type="PROSITE" id="PS50268">
    <property type="entry name" value="CADHERIN_2"/>
    <property type="match status" value="1"/>
</dbReference>
<dbReference type="EMBL" id="CP036289">
    <property type="protein sequence ID" value="QDU75765.1"/>
    <property type="molecule type" value="Genomic_DNA"/>
</dbReference>
<dbReference type="PANTHER" id="PTHR14139">
    <property type="entry name" value="CALSYNTENIN"/>
    <property type="match status" value="1"/>
</dbReference>
<dbReference type="KEGG" id="bvo:Pan97_28070"/>
<dbReference type="InterPro" id="IPR002126">
    <property type="entry name" value="Cadherin-like_dom"/>
</dbReference>
<dbReference type="InterPro" id="IPR013783">
    <property type="entry name" value="Ig-like_fold"/>
</dbReference>
<accession>A0A518C959</accession>
<organism evidence="2 3">
    <name type="scientific">Bremerella volcania</name>
    <dbReference type="NCBI Taxonomy" id="2527984"/>
    <lineage>
        <taxon>Bacteria</taxon>
        <taxon>Pseudomonadati</taxon>
        <taxon>Planctomycetota</taxon>
        <taxon>Planctomycetia</taxon>
        <taxon>Pirellulales</taxon>
        <taxon>Pirellulaceae</taxon>
        <taxon>Bremerella</taxon>
    </lineage>
</organism>
<evidence type="ECO:0000313" key="2">
    <source>
        <dbReference type="EMBL" id="QDU75765.1"/>
    </source>
</evidence>
<protein>
    <recommendedName>
        <fullName evidence="1">Cadherin domain-containing protein</fullName>
    </recommendedName>
</protein>
<dbReference type="GO" id="GO:0005509">
    <property type="term" value="F:calcium ion binding"/>
    <property type="evidence" value="ECO:0007669"/>
    <property type="project" value="InterPro"/>
</dbReference>
<gene>
    <name evidence="2" type="ORF">Pan97_28070</name>
</gene>
<dbReference type="PANTHER" id="PTHR14139:SF2">
    <property type="entry name" value="CALSYNTENIN-1"/>
    <property type="match status" value="1"/>
</dbReference>
<dbReference type="Pfam" id="PF05345">
    <property type="entry name" value="He_PIG"/>
    <property type="match status" value="1"/>
</dbReference>
<dbReference type="Gene3D" id="2.60.40.10">
    <property type="entry name" value="Immunoglobulins"/>
    <property type="match status" value="3"/>
</dbReference>
<dbReference type="GO" id="GO:0016020">
    <property type="term" value="C:membrane"/>
    <property type="evidence" value="ECO:0007669"/>
    <property type="project" value="InterPro"/>
</dbReference>
<dbReference type="Proteomes" id="UP000318626">
    <property type="component" value="Chromosome"/>
</dbReference>
<evidence type="ECO:0000259" key="1">
    <source>
        <dbReference type="PROSITE" id="PS50268"/>
    </source>
</evidence>
<reference evidence="3" key="1">
    <citation type="submission" date="2019-02" db="EMBL/GenBank/DDBJ databases">
        <title>Deep-cultivation of Planctomycetes and their phenomic and genomic characterization uncovers novel biology.</title>
        <authorList>
            <person name="Wiegand S."/>
            <person name="Jogler M."/>
            <person name="Boedeker C."/>
            <person name="Pinto D."/>
            <person name="Vollmers J."/>
            <person name="Rivas-Marin E."/>
            <person name="Kohn T."/>
            <person name="Peeters S.H."/>
            <person name="Heuer A."/>
            <person name="Rast P."/>
            <person name="Oberbeckmann S."/>
            <person name="Bunk B."/>
            <person name="Jeske O."/>
            <person name="Meyerdierks A."/>
            <person name="Storesund J.E."/>
            <person name="Kallscheuer N."/>
            <person name="Luecker S."/>
            <person name="Lage O.M."/>
            <person name="Pohl T."/>
            <person name="Merkel B.J."/>
            <person name="Hornburger P."/>
            <person name="Mueller R.-W."/>
            <person name="Bruemmer F."/>
            <person name="Labrenz M."/>
            <person name="Spormann A.M."/>
            <person name="Op den Camp H."/>
            <person name="Overmann J."/>
            <person name="Amann R."/>
            <person name="Jetten M.S.M."/>
            <person name="Mascher T."/>
            <person name="Medema M.H."/>
            <person name="Devos D.P."/>
            <person name="Kaster A.-K."/>
            <person name="Ovreas L."/>
            <person name="Rohde M."/>
            <person name="Galperin M.Y."/>
            <person name="Jogler C."/>
        </authorList>
    </citation>
    <scope>NUCLEOTIDE SEQUENCE [LARGE SCALE GENOMIC DNA]</scope>
    <source>
        <strain evidence="3">Pan97</strain>
    </source>
</reference>
<evidence type="ECO:0000313" key="3">
    <source>
        <dbReference type="Proteomes" id="UP000318626"/>
    </source>
</evidence>
<proteinExistence type="predicted"/>
<dbReference type="AlphaFoldDB" id="A0A518C959"/>